<name>A0ABP3MDH1_SACER</name>
<accession>A0ABP3MDH1</accession>
<proteinExistence type="predicted"/>
<protein>
    <submittedName>
        <fullName evidence="2">GNAT family N-acetyltransferase</fullName>
    </submittedName>
</protein>
<dbReference type="CDD" id="cd04301">
    <property type="entry name" value="NAT_SF"/>
    <property type="match status" value="1"/>
</dbReference>
<dbReference type="PANTHER" id="PTHR43441:SF3">
    <property type="entry name" value="ACETYLTRANSFERASE"/>
    <property type="match status" value="1"/>
</dbReference>
<dbReference type="PANTHER" id="PTHR43441">
    <property type="entry name" value="RIBOSOMAL-PROTEIN-SERINE ACETYLTRANSFERASE"/>
    <property type="match status" value="1"/>
</dbReference>
<dbReference type="Proteomes" id="UP001500729">
    <property type="component" value="Unassembled WGS sequence"/>
</dbReference>
<comment type="caution">
    <text evidence="2">The sequence shown here is derived from an EMBL/GenBank/DDBJ whole genome shotgun (WGS) entry which is preliminary data.</text>
</comment>
<evidence type="ECO:0000313" key="2">
    <source>
        <dbReference type="EMBL" id="GAA0518217.1"/>
    </source>
</evidence>
<organism evidence="2 3">
    <name type="scientific">Saccharopolyspora erythraea</name>
    <name type="common">Streptomyces erythraeus</name>
    <dbReference type="NCBI Taxonomy" id="1836"/>
    <lineage>
        <taxon>Bacteria</taxon>
        <taxon>Bacillati</taxon>
        <taxon>Actinomycetota</taxon>
        <taxon>Actinomycetes</taxon>
        <taxon>Pseudonocardiales</taxon>
        <taxon>Pseudonocardiaceae</taxon>
        <taxon>Saccharopolyspora</taxon>
    </lineage>
</organism>
<dbReference type="PROSITE" id="PS51186">
    <property type="entry name" value="GNAT"/>
    <property type="match status" value="1"/>
</dbReference>
<dbReference type="Gene3D" id="3.40.630.30">
    <property type="match status" value="1"/>
</dbReference>
<reference evidence="3" key="1">
    <citation type="journal article" date="2019" name="Int. J. Syst. Evol. Microbiol.">
        <title>The Global Catalogue of Microorganisms (GCM) 10K type strain sequencing project: providing services to taxonomists for standard genome sequencing and annotation.</title>
        <authorList>
            <consortium name="The Broad Institute Genomics Platform"/>
            <consortium name="The Broad Institute Genome Sequencing Center for Infectious Disease"/>
            <person name="Wu L."/>
            <person name="Ma J."/>
        </authorList>
    </citation>
    <scope>NUCLEOTIDE SEQUENCE [LARGE SCALE GENOMIC DNA]</scope>
    <source>
        <strain evidence="3">JCM 10303</strain>
    </source>
</reference>
<dbReference type="RefSeq" id="WP_009942692.1">
    <property type="nucleotide sequence ID" value="NZ_BAAAGS010000008.1"/>
</dbReference>
<dbReference type="Pfam" id="PF13302">
    <property type="entry name" value="Acetyltransf_3"/>
    <property type="match status" value="1"/>
</dbReference>
<dbReference type="InterPro" id="IPR000182">
    <property type="entry name" value="GNAT_dom"/>
</dbReference>
<keyword evidence="3" id="KW-1185">Reference proteome</keyword>
<sequence>MERPSELLADGGVRLRRWFRGDGDEALRVTTEALDHLAPWMAWAADGYGRPEALKFIERSQADWDSGAAYNYAILAEDGAAIGCCSLMARTGGFEIGYWLHPGHTGRGIATRAARALVGEAFRLGAGQVEIVHDAANHASAAVPRRLGFTEVERRCPQQEPQAGAEVGVDVVWRRLAGPAAAG</sequence>
<dbReference type="SUPFAM" id="SSF55729">
    <property type="entry name" value="Acyl-CoA N-acyltransferases (Nat)"/>
    <property type="match status" value="1"/>
</dbReference>
<gene>
    <name evidence="2" type="ORF">GCM10009533_16640</name>
</gene>
<dbReference type="InterPro" id="IPR016181">
    <property type="entry name" value="Acyl_CoA_acyltransferase"/>
</dbReference>
<dbReference type="EMBL" id="BAAAGS010000008">
    <property type="protein sequence ID" value="GAA0518217.1"/>
    <property type="molecule type" value="Genomic_DNA"/>
</dbReference>
<dbReference type="InterPro" id="IPR051908">
    <property type="entry name" value="Ribosomal_N-acetyltransferase"/>
</dbReference>
<evidence type="ECO:0000259" key="1">
    <source>
        <dbReference type="PROSITE" id="PS51186"/>
    </source>
</evidence>
<evidence type="ECO:0000313" key="3">
    <source>
        <dbReference type="Proteomes" id="UP001500729"/>
    </source>
</evidence>
<feature type="domain" description="N-acetyltransferase" evidence="1">
    <location>
        <begin position="24"/>
        <end position="178"/>
    </location>
</feature>